<evidence type="ECO:0000313" key="1">
    <source>
        <dbReference type="EMBL" id="MDO5987129.1"/>
    </source>
</evidence>
<dbReference type="Proteomes" id="UP001176891">
    <property type="component" value="Unassembled WGS sequence"/>
</dbReference>
<comment type="caution">
    <text evidence="1">The sequence shown here is derived from an EMBL/GenBank/DDBJ whole genome shotgun (WGS) entry which is preliminary data.</text>
</comment>
<protein>
    <submittedName>
        <fullName evidence="1">Uncharacterized protein</fullName>
    </submittedName>
</protein>
<reference evidence="1" key="1">
    <citation type="submission" date="2023-07" db="EMBL/GenBank/DDBJ databases">
        <title>Two novel species in the genus Flavivirga.</title>
        <authorList>
            <person name="Kwon K."/>
        </authorList>
    </citation>
    <scope>NUCLEOTIDE SEQUENCE</scope>
    <source>
        <strain evidence="1">KACC 14157</strain>
    </source>
</reference>
<organism evidence="1 2">
    <name type="scientific">Flavivirga amylovorans</name>
    <dbReference type="NCBI Taxonomy" id="870486"/>
    <lineage>
        <taxon>Bacteria</taxon>
        <taxon>Pseudomonadati</taxon>
        <taxon>Bacteroidota</taxon>
        <taxon>Flavobacteriia</taxon>
        <taxon>Flavobacteriales</taxon>
        <taxon>Flavobacteriaceae</taxon>
        <taxon>Flavivirga</taxon>
    </lineage>
</organism>
<proteinExistence type="predicted"/>
<name>A0ABT8X0H8_9FLAO</name>
<sequence length="213" mass="24984">MELKNQLDLHLKKIGDYQEHFFNISKVILRLFENEKQKDLKLCVMSALKRALSTMEGIKVLIENKNFTCAAPLSRMYLDNLIRLHAFSLCDNPNNIAIEVLSGKKIKDLKDKNDKKMYDSYLVESLSTDYPWIINVYDRTSGYVHFSFQHHLNMIVGQEENENFKRTFYYMSKDDSHVKIGSWLELTTLVLEVSKALSKLIRILLNEELEEIK</sequence>
<gene>
    <name evidence="1" type="ORF">Q4Q39_06950</name>
</gene>
<accession>A0ABT8X0H8</accession>
<dbReference type="RefSeq" id="WP_303281674.1">
    <property type="nucleotide sequence ID" value="NZ_BAABCZ010000005.1"/>
</dbReference>
<evidence type="ECO:0000313" key="2">
    <source>
        <dbReference type="Proteomes" id="UP001176891"/>
    </source>
</evidence>
<keyword evidence="2" id="KW-1185">Reference proteome</keyword>
<dbReference type="EMBL" id="JAUOEM010000002">
    <property type="protein sequence ID" value="MDO5987129.1"/>
    <property type="molecule type" value="Genomic_DNA"/>
</dbReference>